<dbReference type="AlphaFoldDB" id="A0A5J4QJK4"/>
<proteinExistence type="predicted"/>
<evidence type="ECO:0000313" key="1">
    <source>
        <dbReference type="EMBL" id="KAA6321041.1"/>
    </source>
</evidence>
<comment type="caution">
    <text evidence="1">The sequence shown here is derived from an EMBL/GenBank/DDBJ whole genome shotgun (WGS) entry which is preliminary data.</text>
</comment>
<reference evidence="1" key="1">
    <citation type="submission" date="2019-03" db="EMBL/GenBank/DDBJ databases">
        <title>Single cell metagenomics reveals metabolic interactions within the superorganism composed of flagellate Streblomastix strix and complex community of Bacteroidetes bacteria on its surface.</title>
        <authorList>
            <person name="Treitli S.C."/>
            <person name="Kolisko M."/>
            <person name="Husnik F."/>
            <person name="Keeling P."/>
            <person name="Hampl V."/>
        </authorList>
    </citation>
    <scope>NUCLEOTIDE SEQUENCE</scope>
    <source>
        <strain evidence="1">STM</strain>
    </source>
</reference>
<sequence length="79" mass="8955">MKSNVFNFIKFIMKNNSLKKTKKRGRYSLLKENSLQRIFMVLLICIISIQYENAQTVKVITGTVSDASREVIIGASVKG</sequence>
<gene>
    <name evidence="1" type="ORF">EZS27_029260</name>
</gene>
<evidence type="ECO:0008006" key="2">
    <source>
        <dbReference type="Google" id="ProtNLM"/>
    </source>
</evidence>
<protein>
    <recommendedName>
        <fullName evidence="2">TonB-dependent receptor SusC</fullName>
    </recommendedName>
</protein>
<accession>A0A5J4QJK4</accession>
<organism evidence="1">
    <name type="scientific">termite gut metagenome</name>
    <dbReference type="NCBI Taxonomy" id="433724"/>
    <lineage>
        <taxon>unclassified sequences</taxon>
        <taxon>metagenomes</taxon>
        <taxon>organismal metagenomes</taxon>
    </lineage>
</organism>
<dbReference type="EMBL" id="SNRY01003420">
    <property type="protein sequence ID" value="KAA6321041.1"/>
    <property type="molecule type" value="Genomic_DNA"/>
</dbReference>
<name>A0A5J4QJK4_9ZZZZ</name>